<keyword evidence="4" id="KW-0677">Repeat</keyword>
<dbReference type="InterPro" id="IPR002550">
    <property type="entry name" value="CNNM"/>
</dbReference>
<dbReference type="SMART" id="SM00116">
    <property type="entry name" value="CBS"/>
    <property type="match status" value="2"/>
</dbReference>
<feature type="domain" description="CBS" evidence="11">
    <location>
        <begin position="284"/>
        <end position="341"/>
    </location>
</feature>
<dbReference type="InterPro" id="IPR036318">
    <property type="entry name" value="FAD-bd_PCMH-like_sf"/>
</dbReference>
<dbReference type="SMART" id="SM01091">
    <property type="entry name" value="CorC_HlyC"/>
    <property type="match status" value="1"/>
</dbReference>
<evidence type="ECO:0000256" key="10">
    <source>
        <dbReference type="SAM" id="Phobius"/>
    </source>
</evidence>
<keyword evidence="6 8" id="KW-0129">CBS domain</keyword>
<proteinExistence type="predicted"/>
<dbReference type="PROSITE" id="PS51846">
    <property type="entry name" value="CNNM"/>
    <property type="match status" value="1"/>
</dbReference>
<dbReference type="InterPro" id="IPR005170">
    <property type="entry name" value="Transptr-assoc_dom"/>
</dbReference>
<evidence type="ECO:0000313" key="14">
    <source>
        <dbReference type="Proteomes" id="UP000228503"/>
    </source>
</evidence>
<keyword evidence="7 9" id="KW-0472">Membrane</keyword>
<evidence type="ECO:0000256" key="1">
    <source>
        <dbReference type="ARBA" id="ARBA00004651"/>
    </source>
</evidence>
<evidence type="ECO:0000313" key="13">
    <source>
        <dbReference type="EMBL" id="PIZ62267.1"/>
    </source>
</evidence>
<evidence type="ECO:0000256" key="3">
    <source>
        <dbReference type="ARBA" id="ARBA00022692"/>
    </source>
</evidence>
<dbReference type="Gene3D" id="3.30.465.10">
    <property type="match status" value="1"/>
</dbReference>
<dbReference type="Proteomes" id="UP000228503">
    <property type="component" value="Unassembled WGS sequence"/>
</dbReference>
<dbReference type="AlphaFoldDB" id="A0A2M7TWQ4"/>
<keyword evidence="3 9" id="KW-0812">Transmembrane</keyword>
<dbReference type="PROSITE" id="PS51371">
    <property type="entry name" value="CBS"/>
    <property type="match status" value="1"/>
</dbReference>
<dbReference type="PANTHER" id="PTHR43099:SF2">
    <property type="entry name" value="UPF0053 PROTEIN YRKA"/>
    <property type="match status" value="1"/>
</dbReference>
<dbReference type="InterPro" id="IPR016169">
    <property type="entry name" value="FAD-bd_PCMH_sub2"/>
</dbReference>
<dbReference type="Pfam" id="PF00571">
    <property type="entry name" value="CBS"/>
    <property type="match status" value="1"/>
</dbReference>
<organism evidence="13 14">
    <name type="scientific">Candidatus Roizmanbacteria bacterium CG_4_10_14_0_2_um_filter_39_13</name>
    <dbReference type="NCBI Taxonomy" id="1974825"/>
    <lineage>
        <taxon>Bacteria</taxon>
        <taxon>Candidatus Roizmaniibacteriota</taxon>
    </lineage>
</organism>
<dbReference type="GO" id="GO:0050660">
    <property type="term" value="F:flavin adenine dinucleotide binding"/>
    <property type="evidence" value="ECO:0007669"/>
    <property type="project" value="InterPro"/>
</dbReference>
<comment type="caution">
    <text evidence="13">The sequence shown here is derived from an EMBL/GenBank/DDBJ whole genome shotgun (WGS) entry which is preliminary data.</text>
</comment>
<sequence length="437" mass="49249">MISHMAFLVIFVLILFNGLLSMAEIAIISIKKSRLKQLVSQGNERAKILLKLVENPNHFFSTVQVGITLIGVFTGVFGGATLSEPLEKTFIQLGMPQVAATSFSLILVVVILTYLSLVIGELFPKRIGLQFSEKIALWISRPMNQLLVIFYPIVYILSASTDFIFRLFQIGPLKDSQVSEEEVRMLIKEGERVGIFETAEKNIVEQVLNIGDAKVNSLMQSRNKVIWLNINASPKEIKDTILKYQFSYFPVADGTIDNLVGILRTDTYLCQLVDENTNVPLKDLLHVPLLIPENKKVLEALELFKRKRIHLGVIIDEYGSVEGIITLTDILEAIVGDIPDINEQHEEMIIKRENNSWLVDGLLPTAEFKERFAVEHLPRENGAEFNTIGGFVMNRLGRVPISGDHLMLNRYKIEVVDMDGNRVDKLMISNNNSNQVT</sequence>
<dbReference type="Pfam" id="PF03471">
    <property type="entry name" value="CorC_HlyC"/>
    <property type="match status" value="1"/>
</dbReference>
<gene>
    <name evidence="13" type="ORF">COY16_04790</name>
</gene>
<dbReference type="Gene3D" id="3.10.580.10">
    <property type="entry name" value="CBS-domain"/>
    <property type="match status" value="1"/>
</dbReference>
<reference evidence="14" key="1">
    <citation type="submission" date="2017-09" db="EMBL/GenBank/DDBJ databases">
        <title>Depth-based differentiation of microbial function through sediment-hosted aquifers and enrichment of novel symbionts in the deep terrestrial subsurface.</title>
        <authorList>
            <person name="Probst A.J."/>
            <person name="Ladd B."/>
            <person name="Jarett J.K."/>
            <person name="Geller-Mcgrath D.E."/>
            <person name="Sieber C.M.K."/>
            <person name="Emerson J.B."/>
            <person name="Anantharaman K."/>
            <person name="Thomas B.C."/>
            <person name="Malmstrom R."/>
            <person name="Stieglmeier M."/>
            <person name="Klingl A."/>
            <person name="Woyke T."/>
            <person name="Ryan C.M."/>
            <person name="Banfield J.F."/>
        </authorList>
    </citation>
    <scope>NUCLEOTIDE SEQUENCE [LARGE SCALE GENOMIC DNA]</scope>
</reference>
<feature type="transmembrane region" description="Helical" evidence="10">
    <location>
        <begin position="6"/>
        <end position="28"/>
    </location>
</feature>
<dbReference type="SUPFAM" id="SSF54631">
    <property type="entry name" value="CBS-domain pair"/>
    <property type="match status" value="1"/>
</dbReference>
<keyword evidence="2" id="KW-1003">Cell membrane</keyword>
<dbReference type="Pfam" id="PF01595">
    <property type="entry name" value="CNNM"/>
    <property type="match status" value="1"/>
</dbReference>
<evidence type="ECO:0000259" key="11">
    <source>
        <dbReference type="PROSITE" id="PS51371"/>
    </source>
</evidence>
<evidence type="ECO:0008006" key="15">
    <source>
        <dbReference type="Google" id="ProtNLM"/>
    </source>
</evidence>
<dbReference type="InterPro" id="IPR046342">
    <property type="entry name" value="CBS_dom_sf"/>
</dbReference>
<name>A0A2M7TWQ4_9BACT</name>
<dbReference type="CDD" id="cd04590">
    <property type="entry name" value="CBS_pair_CorC_HlyC_assoc"/>
    <property type="match status" value="1"/>
</dbReference>
<keyword evidence="5 9" id="KW-1133">Transmembrane helix</keyword>
<dbReference type="InterPro" id="IPR044751">
    <property type="entry name" value="Ion_transp-like_CBS"/>
</dbReference>
<dbReference type="InterPro" id="IPR000644">
    <property type="entry name" value="CBS_dom"/>
</dbReference>
<feature type="transmembrane region" description="Helical" evidence="10">
    <location>
        <begin position="59"/>
        <end position="82"/>
    </location>
</feature>
<feature type="transmembrane region" description="Helical" evidence="10">
    <location>
        <begin position="102"/>
        <end position="124"/>
    </location>
</feature>
<evidence type="ECO:0000259" key="12">
    <source>
        <dbReference type="PROSITE" id="PS51846"/>
    </source>
</evidence>
<dbReference type="PANTHER" id="PTHR43099">
    <property type="entry name" value="UPF0053 PROTEIN YRKA"/>
    <property type="match status" value="1"/>
</dbReference>
<protein>
    <recommendedName>
        <fullName evidence="15">HlyC/CorC family transporter</fullName>
    </recommendedName>
</protein>
<evidence type="ECO:0000256" key="9">
    <source>
        <dbReference type="PROSITE-ProRule" id="PRU01193"/>
    </source>
</evidence>
<evidence type="ECO:0000256" key="6">
    <source>
        <dbReference type="ARBA" id="ARBA00023122"/>
    </source>
</evidence>
<feature type="domain" description="CNNM transmembrane" evidence="12">
    <location>
        <begin position="1"/>
        <end position="200"/>
    </location>
</feature>
<evidence type="ECO:0000256" key="8">
    <source>
        <dbReference type="PROSITE-ProRule" id="PRU00703"/>
    </source>
</evidence>
<evidence type="ECO:0000256" key="7">
    <source>
        <dbReference type="ARBA" id="ARBA00023136"/>
    </source>
</evidence>
<evidence type="ECO:0000256" key="4">
    <source>
        <dbReference type="ARBA" id="ARBA00022737"/>
    </source>
</evidence>
<dbReference type="EMBL" id="PFOB01000061">
    <property type="protein sequence ID" value="PIZ62267.1"/>
    <property type="molecule type" value="Genomic_DNA"/>
</dbReference>
<dbReference type="InterPro" id="IPR051676">
    <property type="entry name" value="UPF0053_domain"/>
</dbReference>
<dbReference type="SUPFAM" id="SSF56176">
    <property type="entry name" value="FAD-binding/transporter-associated domain-like"/>
    <property type="match status" value="1"/>
</dbReference>
<evidence type="ECO:0000256" key="2">
    <source>
        <dbReference type="ARBA" id="ARBA00022475"/>
    </source>
</evidence>
<accession>A0A2M7TWQ4</accession>
<feature type="transmembrane region" description="Helical" evidence="10">
    <location>
        <begin position="145"/>
        <end position="168"/>
    </location>
</feature>
<comment type="subcellular location">
    <subcellularLocation>
        <location evidence="1">Cell membrane</location>
        <topology evidence="1">Multi-pass membrane protein</topology>
    </subcellularLocation>
</comment>
<dbReference type="GO" id="GO:0005886">
    <property type="term" value="C:plasma membrane"/>
    <property type="evidence" value="ECO:0007669"/>
    <property type="project" value="UniProtKB-SubCell"/>
</dbReference>
<evidence type="ECO:0000256" key="5">
    <source>
        <dbReference type="ARBA" id="ARBA00022989"/>
    </source>
</evidence>